<dbReference type="GO" id="GO:0040008">
    <property type="term" value="P:regulation of growth"/>
    <property type="evidence" value="ECO:0007669"/>
    <property type="project" value="UniProtKB-ARBA"/>
</dbReference>
<dbReference type="PaxDb" id="3708-A0A078IZP0"/>
<dbReference type="Proteomes" id="UP000028999">
    <property type="component" value="Unassembled WGS sequence"/>
</dbReference>
<organism evidence="8 9">
    <name type="scientific">Brassica napus</name>
    <name type="common">Rape</name>
    <dbReference type="NCBI Taxonomy" id="3708"/>
    <lineage>
        <taxon>Eukaryota</taxon>
        <taxon>Viridiplantae</taxon>
        <taxon>Streptophyta</taxon>
        <taxon>Embryophyta</taxon>
        <taxon>Tracheophyta</taxon>
        <taxon>Spermatophyta</taxon>
        <taxon>Magnoliopsida</taxon>
        <taxon>eudicotyledons</taxon>
        <taxon>Gunneridae</taxon>
        <taxon>Pentapetalae</taxon>
        <taxon>rosids</taxon>
        <taxon>malvids</taxon>
        <taxon>Brassicales</taxon>
        <taxon>Brassicaceae</taxon>
        <taxon>Brassiceae</taxon>
        <taxon>Brassica</taxon>
    </lineage>
</organism>
<evidence type="ECO:0000313" key="8">
    <source>
        <dbReference type="EMBL" id="CDY56129.1"/>
    </source>
</evidence>
<reference evidence="8 9" key="1">
    <citation type="journal article" date="2014" name="Science">
        <title>Plant genetics. Early allopolyploid evolution in the post-Neolithic Brassica napus oilseed genome.</title>
        <authorList>
            <person name="Chalhoub B."/>
            <person name="Denoeud F."/>
            <person name="Liu S."/>
            <person name="Parkin I.A."/>
            <person name="Tang H."/>
            <person name="Wang X."/>
            <person name="Chiquet J."/>
            <person name="Belcram H."/>
            <person name="Tong C."/>
            <person name="Samans B."/>
            <person name="Correa M."/>
            <person name="Da Silva C."/>
            <person name="Just J."/>
            <person name="Falentin C."/>
            <person name="Koh C.S."/>
            <person name="Le Clainche I."/>
            <person name="Bernard M."/>
            <person name="Bento P."/>
            <person name="Noel B."/>
            <person name="Labadie K."/>
            <person name="Alberti A."/>
            <person name="Charles M."/>
            <person name="Arnaud D."/>
            <person name="Guo H."/>
            <person name="Daviaud C."/>
            <person name="Alamery S."/>
            <person name="Jabbari K."/>
            <person name="Zhao M."/>
            <person name="Edger P.P."/>
            <person name="Chelaifa H."/>
            <person name="Tack D."/>
            <person name="Lassalle G."/>
            <person name="Mestiri I."/>
            <person name="Schnel N."/>
            <person name="Le Paslier M.C."/>
            <person name="Fan G."/>
            <person name="Renault V."/>
            <person name="Bayer P.E."/>
            <person name="Golicz A.A."/>
            <person name="Manoli S."/>
            <person name="Lee T.H."/>
            <person name="Thi V.H."/>
            <person name="Chalabi S."/>
            <person name="Hu Q."/>
            <person name="Fan C."/>
            <person name="Tollenaere R."/>
            <person name="Lu Y."/>
            <person name="Battail C."/>
            <person name="Shen J."/>
            <person name="Sidebottom C.H."/>
            <person name="Wang X."/>
            <person name="Canaguier A."/>
            <person name="Chauveau A."/>
            <person name="Berard A."/>
            <person name="Deniot G."/>
            <person name="Guan M."/>
            <person name="Liu Z."/>
            <person name="Sun F."/>
            <person name="Lim Y.P."/>
            <person name="Lyons E."/>
            <person name="Town C.D."/>
            <person name="Bancroft I."/>
            <person name="Wang X."/>
            <person name="Meng J."/>
            <person name="Ma J."/>
            <person name="Pires J.C."/>
            <person name="King G.J."/>
            <person name="Brunel D."/>
            <person name="Delourme R."/>
            <person name="Renard M."/>
            <person name="Aury J.M."/>
            <person name="Adams K.L."/>
            <person name="Batley J."/>
            <person name="Snowdon R.J."/>
            <person name="Tost J."/>
            <person name="Edwards D."/>
            <person name="Zhou Y."/>
            <person name="Hua W."/>
            <person name="Sharpe A.G."/>
            <person name="Paterson A.H."/>
            <person name="Guan C."/>
            <person name="Wincker P."/>
        </authorList>
    </citation>
    <scope>NUCLEOTIDE SEQUENCE [LARGE SCALE GENOMIC DNA]</scope>
    <source>
        <strain evidence="9">cv. Darmor-bzh</strain>
    </source>
</reference>
<protein>
    <submittedName>
        <fullName evidence="8">BnaA02g20190D protein</fullName>
    </submittedName>
</protein>
<keyword evidence="4" id="KW-0372">Hormone</keyword>
<evidence type="ECO:0000256" key="7">
    <source>
        <dbReference type="SAM" id="SignalP"/>
    </source>
</evidence>
<accession>A0A078IZP0</accession>
<dbReference type="AlphaFoldDB" id="A0A078IZP0"/>
<dbReference type="Gramene" id="CDY56129">
    <property type="protein sequence ID" value="CDY56129"/>
    <property type="gene ID" value="GSBRNA2T00017867001"/>
</dbReference>
<evidence type="ECO:0000256" key="3">
    <source>
        <dbReference type="ARBA" id="ARBA00022525"/>
    </source>
</evidence>
<evidence type="ECO:0000313" key="9">
    <source>
        <dbReference type="Proteomes" id="UP000028999"/>
    </source>
</evidence>
<proteinExistence type="inferred from homology"/>
<evidence type="ECO:0000256" key="4">
    <source>
        <dbReference type="ARBA" id="ARBA00022702"/>
    </source>
</evidence>
<dbReference type="GO" id="GO:0005576">
    <property type="term" value="C:extracellular region"/>
    <property type="evidence" value="ECO:0007669"/>
    <property type="project" value="UniProtKB-SubCell"/>
</dbReference>
<gene>
    <name evidence="8" type="primary">BnaA02g20190D</name>
    <name evidence="8" type="ORF">GSBRNA2T00017867001</name>
</gene>
<keyword evidence="6" id="KW-1015">Disulfide bond</keyword>
<feature type="chain" id="PRO_5001738893" evidence="7">
    <location>
        <begin position="25"/>
        <end position="100"/>
    </location>
</feature>
<feature type="signal peptide" evidence="7">
    <location>
        <begin position="1"/>
        <end position="24"/>
    </location>
</feature>
<keyword evidence="5 7" id="KW-0732">Signal</keyword>
<comment type="similarity">
    <text evidence="2">Belongs to the plant rapid alkalinization factor (RALF) family.</text>
</comment>
<dbReference type="GO" id="GO:0019722">
    <property type="term" value="P:calcium-mediated signaling"/>
    <property type="evidence" value="ECO:0000318"/>
    <property type="project" value="GO_Central"/>
</dbReference>
<sequence>MNPLKFLLIVVAILVALCPAIVQSRQIKCDQLGENCIVDGEETMKMRLGLDVSQTILKDYINYDALKHDVPAKQHGQEDRADNTYRRGCTLATECYRLTN</sequence>
<evidence type="ECO:0000256" key="6">
    <source>
        <dbReference type="ARBA" id="ARBA00023157"/>
    </source>
</evidence>
<dbReference type="GO" id="GO:0005179">
    <property type="term" value="F:hormone activity"/>
    <property type="evidence" value="ECO:0007669"/>
    <property type="project" value="UniProtKB-KW"/>
</dbReference>
<dbReference type="InterPro" id="IPR008801">
    <property type="entry name" value="RALF"/>
</dbReference>
<evidence type="ECO:0000256" key="2">
    <source>
        <dbReference type="ARBA" id="ARBA00009178"/>
    </source>
</evidence>
<keyword evidence="9" id="KW-1185">Reference proteome</keyword>
<name>A0A078IZP0_BRANA</name>
<dbReference type="EMBL" id="LK033462">
    <property type="protein sequence ID" value="CDY56129.1"/>
    <property type="molecule type" value="Genomic_DNA"/>
</dbReference>
<comment type="subcellular location">
    <subcellularLocation>
        <location evidence="1">Secreted</location>
    </subcellularLocation>
</comment>
<evidence type="ECO:0000256" key="5">
    <source>
        <dbReference type="ARBA" id="ARBA00022729"/>
    </source>
</evidence>
<keyword evidence="3" id="KW-0964">Secreted</keyword>
<evidence type="ECO:0000256" key="1">
    <source>
        <dbReference type="ARBA" id="ARBA00004613"/>
    </source>
</evidence>
<dbReference type="Pfam" id="PF05498">
    <property type="entry name" value="RALF"/>
    <property type="match status" value="1"/>
</dbReference>